<accession>A0A1H6X663</accession>
<dbReference type="OrthoDB" id="125587at2"/>
<dbReference type="InterPro" id="IPR002347">
    <property type="entry name" value="SDR_fam"/>
</dbReference>
<sequence length="242" mass="24872">MTLFSLGGKCALVTGGSKGIGRAAAEHLRSLGAEVALAARGEEALRAAAEELGARWVVADVSTPEGVQAAVDAAGAVDILVSNAGGPPPSLPSEVSEEAWAQGFQTTFLSTVRLAGAVVPGMRERGWGRIIAVTSLTVGRPTLMLPVSNALRAAVTNHLRTLALEVAQDGVTCNTVAPGYTATERLQKLHADPAEAEKLRGRIPAQRFGEPGEVAAAVAFLATNEAGYITGQEILVDGGWSI</sequence>
<dbReference type="Gene3D" id="3.40.50.720">
    <property type="entry name" value="NAD(P)-binding Rossmann-like Domain"/>
    <property type="match status" value="1"/>
</dbReference>
<dbReference type="PANTHER" id="PTHR42879:SF6">
    <property type="entry name" value="NADPH-DEPENDENT REDUCTASE BACG"/>
    <property type="match status" value="1"/>
</dbReference>
<organism evidence="2 3">
    <name type="scientific">Deinococcus reticulitermitis</name>
    <dbReference type="NCBI Taxonomy" id="856736"/>
    <lineage>
        <taxon>Bacteria</taxon>
        <taxon>Thermotogati</taxon>
        <taxon>Deinococcota</taxon>
        <taxon>Deinococci</taxon>
        <taxon>Deinococcales</taxon>
        <taxon>Deinococcaceae</taxon>
        <taxon>Deinococcus</taxon>
    </lineage>
</organism>
<dbReference type="AlphaFoldDB" id="A0A1H6X663"/>
<dbReference type="EMBL" id="FNZA01000005">
    <property type="protein sequence ID" value="SEJ24653.1"/>
    <property type="molecule type" value="Genomic_DNA"/>
</dbReference>
<dbReference type="RefSeq" id="WP_092264090.1">
    <property type="nucleotide sequence ID" value="NZ_FNZA01000005.1"/>
</dbReference>
<comment type="similarity">
    <text evidence="1">Belongs to the short-chain dehydrogenases/reductases (SDR) family.</text>
</comment>
<dbReference type="PRINTS" id="PR00081">
    <property type="entry name" value="GDHRDH"/>
</dbReference>
<dbReference type="Proteomes" id="UP000199223">
    <property type="component" value="Unassembled WGS sequence"/>
</dbReference>
<dbReference type="PANTHER" id="PTHR42879">
    <property type="entry name" value="3-OXOACYL-(ACYL-CARRIER-PROTEIN) REDUCTASE"/>
    <property type="match status" value="1"/>
</dbReference>
<keyword evidence="3" id="KW-1185">Reference proteome</keyword>
<protein>
    <submittedName>
        <fullName evidence="2">3-oxoacyl-[acyl-carrier protein] reductase</fullName>
    </submittedName>
</protein>
<evidence type="ECO:0000256" key="1">
    <source>
        <dbReference type="ARBA" id="ARBA00006484"/>
    </source>
</evidence>
<reference evidence="3" key="1">
    <citation type="submission" date="2016-10" db="EMBL/GenBank/DDBJ databases">
        <authorList>
            <person name="Varghese N."/>
            <person name="Submissions S."/>
        </authorList>
    </citation>
    <scope>NUCLEOTIDE SEQUENCE [LARGE SCALE GENOMIC DNA]</scope>
    <source>
        <strain evidence="3">CGMCC 1.10218</strain>
    </source>
</reference>
<dbReference type="InterPro" id="IPR050259">
    <property type="entry name" value="SDR"/>
</dbReference>
<name>A0A1H6X663_9DEIO</name>
<dbReference type="SUPFAM" id="SSF51735">
    <property type="entry name" value="NAD(P)-binding Rossmann-fold domains"/>
    <property type="match status" value="1"/>
</dbReference>
<dbReference type="FunFam" id="3.40.50.720:FF:000084">
    <property type="entry name" value="Short-chain dehydrogenase reductase"/>
    <property type="match status" value="1"/>
</dbReference>
<dbReference type="STRING" id="856736.SAMN04488058_105101"/>
<evidence type="ECO:0000313" key="2">
    <source>
        <dbReference type="EMBL" id="SEJ24653.1"/>
    </source>
</evidence>
<dbReference type="InterPro" id="IPR036291">
    <property type="entry name" value="NAD(P)-bd_dom_sf"/>
</dbReference>
<gene>
    <name evidence="2" type="ORF">SAMN04488058_105101</name>
</gene>
<proteinExistence type="inferred from homology"/>
<dbReference type="Pfam" id="PF13561">
    <property type="entry name" value="adh_short_C2"/>
    <property type="match status" value="1"/>
</dbReference>
<evidence type="ECO:0000313" key="3">
    <source>
        <dbReference type="Proteomes" id="UP000199223"/>
    </source>
</evidence>